<protein>
    <submittedName>
        <fullName evidence="1">Uncharacterized protein</fullName>
    </submittedName>
</protein>
<dbReference type="GO" id="GO:0006281">
    <property type="term" value="P:DNA repair"/>
    <property type="evidence" value="ECO:0007669"/>
    <property type="project" value="InterPro"/>
</dbReference>
<dbReference type="GO" id="GO:0006310">
    <property type="term" value="P:DNA recombination"/>
    <property type="evidence" value="ECO:0007669"/>
    <property type="project" value="InterPro"/>
</dbReference>
<dbReference type="GO" id="GO:0000287">
    <property type="term" value="F:magnesium ion binding"/>
    <property type="evidence" value="ECO:0007669"/>
    <property type="project" value="InterPro"/>
</dbReference>
<proteinExistence type="predicted"/>
<dbReference type="Gene3D" id="3.30.1330.70">
    <property type="entry name" value="Holliday junction resolvase RusA"/>
    <property type="match status" value="1"/>
</dbReference>
<evidence type="ECO:0000313" key="1">
    <source>
        <dbReference type="EMBL" id="CAB4165100.1"/>
    </source>
</evidence>
<organism evidence="1">
    <name type="scientific">uncultured Caudovirales phage</name>
    <dbReference type="NCBI Taxonomy" id="2100421"/>
    <lineage>
        <taxon>Viruses</taxon>
        <taxon>Duplodnaviria</taxon>
        <taxon>Heunggongvirae</taxon>
        <taxon>Uroviricota</taxon>
        <taxon>Caudoviricetes</taxon>
        <taxon>Peduoviridae</taxon>
        <taxon>Maltschvirus</taxon>
        <taxon>Maltschvirus maltsch</taxon>
    </lineage>
</organism>
<dbReference type="SUPFAM" id="SSF103084">
    <property type="entry name" value="Holliday junction resolvase RusA"/>
    <property type="match status" value="1"/>
</dbReference>
<accession>A0A6J5NZI8</accession>
<name>A0A6J5NZI8_9CAUD</name>
<dbReference type="InterPro" id="IPR036614">
    <property type="entry name" value="RusA-like_sf"/>
</dbReference>
<gene>
    <name evidence="1" type="ORF">UFOVP824_30</name>
</gene>
<reference evidence="1" key="1">
    <citation type="submission" date="2020-04" db="EMBL/GenBank/DDBJ databases">
        <authorList>
            <person name="Chiriac C."/>
            <person name="Salcher M."/>
            <person name="Ghai R."/>
            <person name="Kavagutti S V."/>
        </authorList>
    </citation>
    <scope>NUCLEOTIDE SEQUENCE</scope>
</reference>
<dbReference type="EMBL" id="LR796777">
    <property type="protein sequence ID" value="CAB4165100.1"/>
    <property type="molecule type" value="Genomic_DNA"/>
</dbReference>
<sequence length="143" mass="16174">MAAGRSENPMQSELAIWLPWPAAALSPNSRARWQVLYQAKKRARRQAALVTMSQVPYRFDGKPPFHLHMTFYPPSRRSYDLDNLVGRMKAPIDGMCDSLNINDKNFKSTSQRLADYDSDKACKGGLVRLVITMPRETNDKASA</sequence>